<dbReference type="Gene3D" id="1.10.357.10">
    <property type="entry name" value="Tetracycline Repressor, domain 2"/>
    <property type="match status" value="1"/>
</dbReference>
<reference evidence="4 5" key="1">
    <citation type="submission" date="2019-03" db="EMBL/GenBank/DDBJ databases">
        <title>Genomics of glacier-inhabiting Cryobacterium strains.</title>
        <authorList>
            <person name="Liu Q."/>
            <person name="Xin Y.-H."/>
        </authorList>
    </citation>
    <scope>NUCLEOTIDE SEQUENCE [LARGE SCALE GENOMIC DNA]</scope>
    <source>
        <strain evidence="4 5">MDB2-B</strain>
    </source>
</reference>
<organism evidence="4 5">
    <name type="scientific">Cryobacterium algoricola</name>
    <dbReference type="NCBI Taxonomy" id="1259183"/>
    <lineage>
        <taxon>Bacteria</taxon>
        <taxon>Bacillati</taxon>
        <taxon>Actinomycetota</taxon>
        <taxon>Actinomycetes</taxon>
        <taxon>Micrococcales</taxon>
        <taxon>Microbacteriaceae</taxon>
        <taxon>Cryobacterium</taxon>
    </lineage>
</organism>
<proteinExistence type="predicted"/>
<evidence type="ECO:0000256" key="2">
    <source>
        <dbReference type="PROSITE-ProRule" id="PRU00335"/>
    </source>
</evidence>
<protein>
    <submittedName>
        <fullName evidence="4">TetR family transcriptional regulator</fullName>
    </submittedName>
</protein>
<dbReference type="Pfam" id="PF00440">
    <property type="entry name" value="TetR_N"/>
    <property type="match status" value="1"/>
</dbReference>
<dbReference type="PANTHER" id="PTHR30055">
    <property type="entry name" value="HTH-TYPE TRANSCRIPTIONAL REGULATOR RUTR"/>
    <property type="match status" value="1"/>
</dbReference>
<sequence length="267" mass="29474">MHLPHFEVRSERVPTGDALERRRDITGVLLECVALHVVLLGSLPVSGLSESAYNGTYFVWHRGGRVRKGKPNDPERRTRILRAALEVIATEGVHAASYRRIAAQAGVPLGSTTYYFADLETLIVSAFETLRDGLEPRYAAPMRSSRTDADVVEALVSATCGSTAPALADIRLYEEMHLYGARSPRVAEILRGLQKDSIMILRRSLSEATARAVDALMWGWWGYRSLHPDDPLDAVIVRNAYRALVDMAVTRMERSDRGGVSDSSPGL</sequence>
<dbReference type="EMBL" id="SOFG01000011">
    <property type="protein sequence ID" value="TFB87399.1"/>
    <property type="molecule type" value="Genomic_DNA"/>
</dbReference>
<evidence type="ECO:0000313" key="5">
    <source>
        <dbReference type="Proteomes" id="UP000297608"/>
    </source>
</evidence>
<comment type="caution">
    <text evidence="4">The sequence shown here is derived from an EMBL/GenBank/DDBJ whole genome shotgun (WGS) entry which is preliminary data.</text>
</comment>
<keyword evidence="5" id="KW-1185">Reference proteome</keyword>
<keyword evidence="1 2" id="KW-0238">DNA-binding</keyword>
<dbReference type="InterPro" id="IPR009057">
    <property type="entry name" value="Homeodomain-like_sf"/>
</dbReference>
<dbReference type="Proteomes" id="UP000297608">
    <property type="component" value="Unassembled WGS sequence"/>
</dbReference>
<feature type="DNA-binding region" description="H-T-H motif" evidence="2">
    <location>
        <begin position="97"/>
        <end position="116"/>
    </location>
</feature>
<dbReference type="InterPro" id="IPR050109">
    <property type="entry name" value="HTH-type_TetR-like_transc_reg"/>
</dbReference>
<dbReference type="SUPFAM" id="SSF46689">
    <property type="entry name" value="Homeodomain-like"/>
    <property type="match status" value="1"/>
</dbReference>
<gene>
    <name evidence="4" type="ORF">E3O44_09840</name>
</gene>
<evidence type="ECO:0000256" key="1">
    <source>
        <dbReference type="ARBA" id="ARBA00023125"/>
    </source>
</evidence>
<evidence type="ECO:0000313" key="4">
    <source>
        <dbReference type="EMBL" id="TFB87399.1"/>
    </source>
</evidence>
<dbReference type="InterPro" id="IPR001647">
    <property type="entry name" value="HTH_TetR"/>
</dbReference>
<evidence type="ECO:0000259" key="3">
    <source>
        <dbReference type="PROSITE" id="PS50977"/>
    </source>
</evidence>
<dbReference type="PROSITE" id="PS50977">
    <property type="entry name" value="HTH_TETR_2"/>
    <property type="match status" value="1"/>
</dbReference>
<accession>A0ABY2ICS4</accession>
<name>A0ABY2ICS4_9MICO</name>
<feature type="domain" description="HTH tetR-type" evidence="3">
    <location>
        <begin position="74"/>
        <end position="134"/>
    </location>
</feature>
<dbReference type="PANTHER" id="PTHR30055:SF231">
    <property type="entry name" value="TRANSCRIPTIONAL REGULATORY PROTEIN (PROBABLY DEOR-FAMILY)-RELATED"/>
    <property type="match status" value="1"/>
</dbReference>